<accession>A0A1Y0L967</accession>
<sequence length="166" mass="19374">MTDIPEDRKYCYRYVDGNDSEGRPVVMLWKRVIIRETEKTFWHVSDMPMMSFEQLVKYWTGGNKERQKKHIKRCSKGGARSRYHYTKTEALSAFIYRKTFQLSRIRLTAETVELCLKGLREAGYITYPKDENGYTKRVIAGAPDSETFLAADEPGPIADTYSWGDY</sequence>
<protein>
    <submittedName>
        <fullName evidence="1">Uncharacterized protein</fullName>
    </submittedName>
</protein>
<evidence type="ECO:0000313" key="4">
    <source>
        <dbReference type="Proteomes" id="UP000195814"/>
    </source>
</evidence>
<keyword evidence="3" id="KW-1185">Reference proteome</keyword>
<name>A0A1Y0L967_TATCI</name>
<evidence type="ECO:0000313" key="1">
    <source>
        <dbReference type="EMBL" id="ARU94596.1"/>
    </source>
</evidence>
<dbReference type="EMBL" id="CP015581">
    <property type="protein sequence ID" value="ARU98634.1"/>
    <property type="molecule type" value="Genomic_DNA"/>
</dbReference>
<organism evidence="1 4">
    <name type="scientific">Tatumella citrea</name>
    <name type="common">Pantoea citrea</name>
    <dbReference type="NCBI Taxonomy" id="53336"/>
    <lineage>
        <taxon>Bacteria</taxon>
        <taxon>Pseudomonadati</taxon>
        <taxon>Pseudomonadota</taxon>
        <taxon>Gammaproteobacteria</taxon>
        <taxon>Enterobacterales</taxon>
        <taxon>Erwiniaceae</taxon>
        <taxon>Tatumella</taxon>
    </lineage>
</organism>
<dbReference type="OrthoDB" id="6636623at2"/>
<dbReference type="AlphaFoldDB" id="A0A1Y0L967"/>
<dbReference type="Proteomes" id="UP000195814">
    <property type="component" value="Chromosome"/>
</dbReference>
<dbReference type="RefSeq" id="WP_087488967.1">
    <property type="nucleotide sequence ID" value="NZ_CP015579.1"/>
</dbReference>
<reference evidence="3 4" key="1">
    <citation type="submission" date="2016-05" db="EMBL/GenBank/DDBJ databases">
        <title>Complete genome sequence of two 2,5-diketo-D-glunonic acid producing strain Tatumella citrea.</title>
        <authorList>
            <person name="Duan C."/>
            <person name="Yang J."/>
            <person name="Yang S."/>
        </authorList>
    </citation>
    <scope>NUCLEOTIDE SEQUENCE [LARGE SCALE GENOMIC DNA]</scope>
    <source>
        <strain evidence="2 3">ATCC 39140</strain>
        <strain evidence="1 4">DSM 13699</strain>
    </source>
</reference>
<dbReference type="EMBL" id="CP015579">
    <property type="protein sequence ID" value="ARU94596.1"/>
    <property type="molecule type" value="Genomic_DNA"/>
</dbReference>
<evidence type="ECO:0000313" key="3">
    <source>
        <dbReference type="Proteomes" id="UP000195729"/>
    </source>
</evidence>
<dbReference type="KEGG" id="tci:A7K98_13000"/>
<evidence type="ECO:0000313" key="2">
    <source>
        <dbReference type="EMBL" id="ARU98634.1"/>
    </source>
</evidence>
<dbReference type="Proteomes" id="UP000195729">
    <property type="component" value="Chromosome"/>
</dbReference>
<proteinExistence type="predicted"/>
<gene>
    <name evidence="1" type="ORF">A7K98_13000</name>
    <name evidence="2" type="ORF">A7K99_12990</name>
</gene>